<sequence length="526" mass="54756">MIQSYPMTVEDKNMNGAESVVRSLHAGGVEVCFANPGTSEMQFVDALDRTKLMHCVLGLFEGVVTGAADGYARMAGKPAVTLLHLAPGLANAGANMHNARKGRVPMVNIVGDHALRHQQYDAPLSGDVEGAAAPFSDWVRSAGSAESFAADAMEALAAARGKPGRVATLVAPADIGWDEGGVMADVIEPEGPAPLDETALSQAVRALEGDENTVILAGNSVLEDIAALALLQGISERSGARVLAPVSSRRTERGRGRFEVPKIPYPINEALECLRPFTRAILIETPPPVAFFAYPGKPSLVLPENCEIIRLAGLDGDGPAAIAALADRIGARPGRPVDGPLPPAPQPGAITRETLAAAIANALPESAIVTDEMVTAGGHVYPAAAGAAPTSWLALTGGSIGIGLPLATGAALGAPDRPVIACQADGSAMYTIQALWTQAREGLNVTNVIFANRSYEILKGELRNVGANPGPDALNMLDLDRPELDFVSLARGMGVSGRRVEDTRELQRAIEDAAREPGPFLIEAVM</sequence>
<evidence type="ECO:0000256" key="1">
    <source>
        <dbReference type="ARBA" id="ARBA00007812"/>
    </source>
</evidence>
<keyword evidence="2" id="KW-0786">Thiamine pyrophosphate</keyword>
<reference evidence="5 6" key="1">
    <citation type="submission" date="2017-01" db="EMBL/GenBank/DDBJ databases">
        <authorList>
            <person name="Varghese N."/>
            <person name="Submissions S."/>
        </authorList>
    </citation>
    <scope>NUCLEOTIDE SEQUENCE [LARGE SCALE GENOMIC DNA]</scope>
    <source>
        <strain evidence="5 6">DSM 18447</strain>
    </source>
</reference>
<organism evidence="5 6">
    <name type="scientific">Paracoccus saliphilus</name>
    <dbReference type="NCBI Taxonomy" id="405559"/>
    <lineage>
        <taxon>Bacteria</taxon>
        <taxon>Pseudomonadati</taxon>
        <taxon>Pseudomonadota</taxon>
        <taxon>Alphaproteobacteria</taxon>
        <taxon>Rhodobacterales</taxon>
        <taxon>Paracoccaceae</taxon>
        <taxon>Paracoccus</taxon>
    </lineage>
</organism>
<dbReference type="InterPro" id="IPR045229">
    <property type="entry name" value="TPP_enz"/>
</dbReference>
<evidence type="ECO:0000256" key="2">
    <source>
        <dbReference type="ARBA" id="ARBA00023052"/>
    </source>
</evidence>
<dbReference type="GO" id="GO:0003984">
    <property type="term" value="F:acetolactate synthase activity"/>
    <property type="evidence" value="ECO:0007669"/>
    <property type="project" value="TreeGrafter"/>
</dbReference>
<accession>A0AA45W5J1</accession>
<dbReference type="AlphaFoldDB" id="A0AA45W5J1"/>
<protein>
    <submittedName>
        <fullName evidence="5">Acetolactate synthase-1/2/3 large subunit</fullName>
    </submittedName>
</protein>
<evidence type="ECO:0000313" key="6">
    <source>
        <dbReference type="Proteomes" id="UP000186216"/>
    </source>
</evidence>
<dbReference type="RefSeq" id="WP_272848056.1">
    <property type="nucleotide sequence ID" value="NZ_CP067140.1"/>
</dbReference>
<feature type="domain" description="Thiamine pyrophosphate enzyme TPP-binding" evidence="3">
    <location>
        <begin position="389"/>
        <end position="523"/>
    </location>
</feature>
<dbReference type="Pfam" id="PF02775">
    <property type="entry name" value="TPP_enzyme_C"/>
    <property type="match status" value="1"/>
</dbReference>
<dbReference type="CDD" id="cd07035">
    <property type="entry name" value="TPP_PYR_POX_like"/>
    <property type="match status" value="1"/>
</dbReference>
<dbReference type="NCBIfam" id="NF005760">
    <property type="entry name" value="PRK07586.1"/>
    <property type="match status" value="1"/>
</dbReference>
<dbReference type="GO" id="GO:0030976">
    <property type="term" value="F:thiamine pyrophosphate binding"/>
    <property type="evidence" value="ECO:0007669"/>
    <property type="project" value="InterPro"/>
</dbReference>
<evidence type="ECO:0000259" key="3">
    <source>
        <dbReference type="Pfam" id="PF02775"/>
    </source>
</evidence>
<dbReference type="GO" id="GO:0050660">
    <property type="term" value="F:flavin adenine dinucleotide binding"/>
    <property type="evidence" value="ECO:0007669"/>
    <property type="project" value="TreeGrafter"/>
</dbReference>
<dbReference type="EMBL" id="FTOU01000009">
    <property type="protein sequence ID" value="SIS94134.1"/>
    <property type="molecule type" value="Genomic_DNA"/>
</dbReference>
<evidence type="ECO:0000313" key="5">
    <source>
        <dbReference type="EMBL" id="SIS94134.1"/>
    </source>
</evidence>
<name>A0AA45W5J1_9RHOB</name>
<dbReference type="SUPFAM" id="SSF52518">
    <property type="entry name" value="Thiamin diphosphate-binding fold (THDP-binding)"/>
    <property type="match status" value="2"/>
</dbReference>
<dbReference type="InterPro" id="IPR011766">
    <property type="entry name" value="TPP_enzyme_TPP-bd"/>
</dbReference>
<proteinExistence type="inferred from homology"/>
<dbReference type="InterPro" id="IPR012001">
    <property type="entry name" value="Thiamin_PyroP_enz_TPP-bd_dom"/>
</dbReference>
<evidence type="ECO:0000259" key="4">
    <source>
        <dbReference type="Pfam" id="PF02776"/>
    </source>
</evidence>
<gene>
    <name evidence="5" type="ORF">SAMN05421772_109136</name>
</gene>
<dbReference type="GO" id="GO:0044281">
    <property type="term" value="P:small molecule metabolic process"/>
    <property type="evidence" value="ECO:0007669"/>
    <property type="project" value="UniProtKB-ARBA"/>
</dbReference>
<feature type="domain" description="Thiamine pyrophosphate enzyme N-terminal TPP-binding" evidence="4">
    <location>
        <begin position="14"/>
        <end position="119"/>
    </location>
</feature>
<dbReference type="PANTHER" id="PTHR18968">
    <property type="entry name" value="THIAMINE PYROPHOSPHATE ENZYMES"/>
    <property type="match status" value="1"/>
</dbReference>
<dbReference type="Pfam" id="PF02776">
    <property type="entry name" value="TPP_enzyme_N"/>
    <property type="match status" value="1"/>
</dbReference>
<dbReference type="Gene3D" id="3.40.50.970">
    <property type="match status" value="2"/>
</dbReference>
<comment type="similarity">
    <text evidence="1">Belongs to the TPP enzyme family.</text>
</comment>
<dbReference type="Proteomes" id="UP000186216">
    <property type="component" value="Unassembled WGS sequence"/>
</dbReference>
<dbReference type="PANTHER" id="PTHR18968:SF86">
    <property type="entry name" value="ACETOLACTATE SYNTHASE LARGE SUBUNIT ILVX-RELATED"/>
    <property type="match status" value="1"/>
</dbReference>
<comment type="caution">
    <text evidence="5">The sequence shown here is derived from an EMBL/GenBank/DDBJ whole genome shotgun (WGS) entry which is preliminary data.</text>
</comment>
<dbReference type="InterPro" id="IPR029061">
    <property type="entry name" value="THDP-binding"/>
</dbReference>
<dbReference type="CDD" id="cd02002">
    <property type="entry name" value="TPP_BFDC"/>
    <property type="match status" value="1"/>
</dbReference>